<evidence type="ECO:0000256" key="1">
    <source>
        <dbReference type="SAM" id="MobiDB-lite"/>
    </source>
</evidence>
<feature type="compositionally biased region" description="Basic and acidic residues" evidence="1">
    <location>
        <begin position="1"/>
        <end position="11"/>
    </location>
</feature>
<dbReference type="Proteomes" id="UP000094043">
    <property type="component" value="Chromosome 5"/>
</dbReference>
<reference evidence="2" key="2">
    <citation type="journal article" date="2022" name="Elife">
        <title>Obligate sexual reproduction of a homothallic fungus closely related to the Cryptococcus pathogenic species complex.</title>
        <authorList>
            <person name="Passer A.R."/>
            <person name="Clancey S.A."/>
            <person name="Shea T."/>
            <person name="David-Palma M."/>
            <person name="Averette A.F."/>
            <person name="Boekhout T."/>
            <person name="Porcel B.M."/>
            <person name="Nowrousian M."/>
            <person name="Cuomo C.A."/>
            <person name="Sun S."/>
            <person name="Heitman J."/>
            <person name="Coelho M.A."/>
        </authorList>
    </citation>
    <scope>NUCLEOTIDE SEQUENCE</scope>
    <source>
        <strain evidence="2">CBS 7841</strain>
    </source>
</reference>
<feature type="compositionally biased region" description="Polar residues" evidence="1">
    <location>
        <begin position="39"/>
        <end position="56"/>
    </location>
</feature>
<protein>
    <submittedName>
        <fullName evidence="2">Uncharacterized protein</fullName>
    </submittedName>
</protein>
<feature type="compositionally biased region" description="Polar residues" evidence="1">
    <location>
        <begin position="65"/>
        <end position="87"/>
    </location>
</feature>
<organism evidence="2 3">
    <name type="scientific">Cryptococcus depauperatus CBS 7841</name>
    <dbReference type="NCBI Taxonomy" id="1295531"/>
    <lineage>
        <taxon>Eukaryota</taxon>
        <taxon>Fungi</taxon>
        <taxon>Dikarya</taxon>
        <taxon>Basidiomycota</taxon>
        <taxon>Agaricomycotina</taxon>
        <taxon>Tremellomycetes</taxon>
        <taxon>Tremellales</taxon>
        <taxon>Cryptococcaceae</taxon>
        <taxon>Cryptococcus</taxon>
    </lineage>
</organism>
<gene>
    <name evidence="2" type="ORF">L203_104212</name>
</gene>
<dbReference type="EMBL" id="CP143788">
    <property type="protein sequence ID" value="WVN88996.1"/>
    <property type="molecule type" value="Genomic_DNA"/>
</dbReference>
<dbReference type="RefSeq" id="XP_066069696.1">
    <property type="nucleotide sequence ID" value="XM_066213599.1"/>
</dbReference>
<reference evidence="2" key="1">
    <citation type="submission" date="2016-06" db="EMBL/GenBank/DDBJ databases">
        <authorList>
            <person name="Cuomo C."/>
            <person name="Litvintseva A."/>
            <person name="Heitman J."/>
            <person name="Chen Y."/>
            <person name="Sun S."/>
            <person name="Springer D."/>
            <person name="Dromer F."/>
            <person name="Young S."/>
            <person name="Zeng Q."/>
            <person name="Chapman S."/>
            <person name="Gujja S."/>
            <person name="Saif S."/>
            <person name="Birren B."/>
        </authorList>
    </citation>
    <scope>NUCLEOTIDE SEQUENCE</scope>
    <source>
        <strain evidence="2">CBS 7841</strain>
    </source>
</reference>
<proteinExistence type="predicted"/>
<name>A0AAJ8M2V5_9TREE</name>
<dbReference type="AlphaFoldDB" id="A0AAJ8M2V5"/>
<accession>A0AAJ8M2V5</accession>
<evidence type="ECO:0000313" key="2">
    <source>
        <dbReference type="EMBL" id="WVN88996.1"/>
    </source>
</evidence>
<reference evidence="2" key="3">
    <citation type="submission" date="2024-01" db="EMBL/GenBank/DDBJ databases">
        <authorList>
            <person name="Coelho M.A."/>
            <person name="David-Palma M."/>
            <person name="Shea T."/>
            <person name="Sun S."/>
            <person name="Cuomo C.A."/>
            <person name="Heitman J."/>
        </authorList>
    </citation>
    <scope>NUCLEOTIDE SEQUENCE</scope>
    <source>
        <strain evidence="2">CBS 7841</strain>
    </source>
</reference>
<evidence type="ECO:0000313" key="3">
    <source>
        <dbReference type="Proteomes" id="UP000094043"/>
    </source>
</evidence>
<sequence length="87" mass="9541">MPRRRNPDGNDGKSTQPTESTRRRRSKYDIYPSNDDESQNTSAGLSSKLSQQNTAYQFVHFVSPGESSTAPYPSEGSTVPGTRTKSG</sequence>
<keyword evidence="3" id="KW-1185">Reference proteome</keyword>
<feature type="region of interest" description="Disordered" evidence="1">
    <location>
        <begin position="1"/>
        <end position="87"/>
    </location>
</feature>
<dbReference type="KEGG" id="cdep:91088422"/>
<dbReference type="GeneID" id="91088422"/>